<dbReference type="AlphaFoldDB" id="A0A251ULF6"/>
<accession>A0A251ULF6</accession>
<evidence type="ECO:0000256" key="1">
    <source>
        <dbReference type="SAM" id="SignalP"/>
    </source>
</evidence>
<organism evidence="2 3">
    <name type="scientific">Helianthus annuus</name>
    <name type="common">Common sunflower</name>
    <dbReference type="NCBI Taxonomy" id="4232"/>
    <lineage>
        <taxon>Eukaryota</taxon>
        <taxon>Viridiplantae</taxon>
        <taxon>Streptophyta</taxon>
        <taxon>Embryophyta</taxon>
        <taxon>Tracheophyta</taxon>
        <taxon>Spermatophyta</taxon>
        <taxon>Magnoliopsida</taxon>
        <taxon>eudicotyledons</taxon>
        <taxon>Gunneridae</taxon>
        <taxon>Pentapetalae</taxon>
        <taxon>asterids</taxon>
        <taxon>campanulids</taxon>
        <taxon>Asterales</taxon>
        <taxon>Asteraceae</taxon>
        <taxon>Asteroideae</taxon>
        <taxon>Heliantheae alliance</taxon>
        <taxon>Heliantheae</taxon>
        <taxon>Helianthus</taxon>
    </lineage>
</organism>
<feature type="signal peptide" evidence="1">
    <location>
        <begin position="1"/>
        <end position="24"/>
    </location>
</feature>
<dbReference type="InParanoid" id="A0A251ULF6"/>
<keyword evidence="1" id="KW-0732">Signal</keyword>
<evidence type="ECO:0000313" key="3">
    <source>
        <dbReference type="Proteomes" id="UP000215914"/>
    </source>
</evidence>
<gene>
    <name evidence="2" type="ORF">HannXRQ_Chr05g0130631</name>
</gene>
<evidence type="ECO:0000313" key="2">
    <source>
        <dbReference type="EMBL" id="OTG23889.1"/>
    </source>
</evidence>
<dbReference type="EMBL" id="CM007894">
    <property type="protein sequence ID" value="OTG23889.1"/>
    <property type="molecule type" value="Genomic_DNA"/>
</dbReference>
<evidence type="ECO:0008006" key="4">
    <source>
        <dbReference type="Google" id="ProtNLM"/>
    </source>
</evidence>
<dbReference type="Proteomes" id="UP000215914">
    <property type="component" value="Chromosome 5"/>
</dbReference>
<proteinExistence type="predicted"/>
<sequence length="79" mass="9076">MSLSSAESRFFWMVLLLKSPPLHACQFLIRGIRPTLYSARPFHATFYSVLQNNAALSYVWPFHAGSWHVLYAALLVTLY</sequence>
<name>A0A251ULF6_HELAN</name>
<keyword evidence="3" id="KW-1185">Reference proteome</keyword>
<protein>
    <recommendedName>
        <fullName evidence="4">Secreted protein</fullName>
    </recommendedName>
</protein>
<feature type="chain" id="PRO_5013304422" description="Secreted protein" evidence="1">
    <location>
        <begin position="25"/>
        <end position="79"/>
    </location>
</feature>
<reference evidence="3" key="1">
    <citation type="journal article" date="2017" name="Nature">
        <title>The sunflower genome provides insights into oil metabolism, flowering and Asterid evolution.</title>
        <authorList>
            <person name="Badouin H."/>
            <person name="Gouzy J."/>
            <person name="Grassa C.J."/>
            <person name="Murat F."/>
            <person name="Staton S.E."/>
            <person name="Cottret L."/>
            <person name="Lelandais-Briere C."/>
            <person name="Owens G.L."/>
            <person name="Carrere S."/>
            <person name="Mayjonade B."/>
            <person name="Legrand L."/>
            <person name="Gill N."/>
            <person name="Kane N.C."/>
            <person name="Bowers J.E."/>
            <person name="Hubner S."/>
            <person name="Bellec A."/>
            <person name="Berard A."/>
            <person name="Berges H."/>
            <person name="Blanchet N."/>
            <person name="Boniface M.C."/>
            <person name="Brunel D."/>
            <person name="Catrice O."/>
            <person name="Chaidir N."/>
            <person name="Claudel C."/>
            <person name="Donnadieu C."/>
            <person name="Faraut T."/>
            <person name="Fievet G."/>
            <person name="Helmstetter N."/>
            <person name="King M."/>
            <person name="Knapp S.J."/>
            <person name="Lai Z."/>
            <person name="Le Paslier M.C."/>
            <person name="Lippi Y."/>
            <person name="Lorenzon L."/>
            <person name="Mandel J.R."/>
            <person name="Marage G."/>
            <person name="Marchand G."/>
            <person name="Marquand E."/>
            <person name="Bret-Mestries E."/>
            <person name="Morien E."/>
            <person name="Nambeesan S."/>
            <person name="Nguyen T."/>
            <person name="Pegot-Espagnet P."/>
            <person name="Pouilly N."/>
            <person name="Raftis F."/>
            <person name="Sallet E."/>
            <person name="Schiex T."/>
            <person name="Thomas J."/>
            <person name="Vandecasteele C."/>
            <person name="Vares D."/>
            <person name="Vear F."/>
            <person name="Vautrin S."/>
            <person name="Crespi M."/>
            <person name="Mangin B."/>
            <person name="Burke J.M."/>
            <person name="Salse J."/>
            <person name="Munos S."/>
            <person name="Vincourt P."/>
            <person name="Rieseberg L.H."/>
            <person name="Langlade N.B."/>
        </authorList>
    </citation>
    <scope>NUCLEOTIDE SEQUENCE [LARGE SCALE GENOMIC DNA]</scope>
    <source>
        <strain evidence="3">cv. SF193</strain>
    </source>
</reference>